<dbReference type="Proteomes" id="UP001258017">
    <property type="component" value="Unassembled WGS sequence"/>
</dbReference>
<evidence type="ECO:0000313" key="1">
    <source>
        <dbReference type="EMBL" id="KAK2584433.1"/>
    </source>
</evidence>
<sequence length="111" mass="12695">MGVTTRSRYSLDTSLPASASYLEGGKQRLRLKKYRWRLFKLPTRNPFILLILLSRKSSVTTSKIKREVLWRILHNRSEVLGIVVPMTVLLISLELKAEGGSFTGYIIRVGF</sequence>
<accession>A0AAD9VRL2</accession>
<dbReference type="AlphaFoldDB" id="A0AAD9VRL2"/>
<protein>
    <submittedName>
        <fullName evidence="1">Uncharacterized protein</fullName>
    </submittedName>
</protein>
<proteinExistence type="predicted"/>
<gene>
    <name evidence="1" type="ORF">KPH14_006813</name>
</gene>
<keyword evidence="2" id="KW-1185">Reference proteome</keyword>
<reference evidence="1" key="2">
    <citation type="journal article" date="2023" name="Commun. Biol.">
        <title>Intrasexual cuticular hydrocarbon dimorphism in a wasp sheds light on hydrocarbon biosynthesis genes in Hymenoptera.</title>
        <authorList>
            <person name="Moris V.C."/>
            <person name="Podsiadlowski L."/>
            <person name="Martin S."/>
            <person name="Oeyen J.P."/>
            <person name="Donath A."/>
            <person name="Petersen M."/>
            <person name="Wilbrandt J."/>
            <person name="Misof B."/>
            <person name="Liedtke D."/>
            <person name="Thamm M."/>
            <person name="Scheiner R."/>
            <person name="Schmitt T."/>
            <person name="Niehuis O."/>
        </authorList>
    </citation>
    <scope>NUCLEOTIDE SEQUENCE</scope>
    <source>
        <strain evidence="1">GBR_01_08_01A</strain>
    </source>
</reference>
<reference evidence="1" key="1">
    <citation type="submission" date="2021-08" db="EMBL/GenBank/DDBJ databases">
        <authorList>
            <person name="Misof B."/>
            <person name="Oliver O."/>
            <person name="Podsiadlowski L."/>
            <person name="Donath A."/>
            <person name="Peters R."/>
            <person name="Mayer C."/>
            <person name="Rust J."/>
            <person name="Gunkel S."/>
            <person name="Lesny P."/>
            <person name="Martin S."/>
            <person name="Oeyen J.P."/>
            <person name="Petersen M."/>
            <person name="Panagiotis P."/>
            <person name="Wilbrandt J."/>
            <person name="Tanja T."/>
        </authorList>
    </citation>
    <scope>NUCLEOTIDE SEQUENCE</scope>
    <source>
        <strain evidence="1">GBR_01_08_01A</strain>
        <tissue evidence="1">Thorax + abdomen</tissue>
    </source>
</reference>
<organism evidence="1 2">
    <name type="scientific">Odynerus spinipes</name>
    <dbReference type="NCBI Taxonomy" id="1348599"/>
    <lineage>
        <taxon>Eukaryota</taxon>
        <taxon>Metazoa</taxon>
        <taxon>Ecdysozoa</taxon>
        <taxon>Arthropoda</taxon>
        <taxon>Hexapoda</taxon>
        <taxon>Insecta</taxon>
        <taxon>Pterygota</taxon>
        <taxon>Neoptera</taxon>
        <taxon>Endopterygota</taxon>
        <taxon>Hymenoptera</taxon>
        <taxon>Apocrita</taxon>
        <taxon>Aculeata</taxon>
        <taxon>Vespoidea</taxon>
        <taxon>Vespidae</taxon>
        <taxon>Eumeninae</taxon>
        <taxon>Odynerus</taxon>
    </lineage>
</organism>
<name>A0AAD9VRL2_9HYME</name>
<comment type="caution">
    <text evidence="1">The sequence shown here is derived from an EMBL/GenBank/DDBJ whole genome shotgun (WGS) entry which is preliminary data.</text>
</comment>
<evidence type="ECO:0000313" key="2">
    <source>
        <dbReference type="Proteomes" id="UP001258017"/>
    </source>
</evidence>
<dbReference type="EMBL" id="JAIFRP010000026">
    <property type="protein sequence ID" value="KAK2584433.1"/>
    <property type="molecule type" value="Genomic_DNA"/>
</dbReference>